<reference evidence="1 2" key="1">
    <citation type="submission" date="2014-03" db="EMBL/GenBank/DDBJ databases">
        <title>Draft genome of the hookworm Oesophagostomum dentatum.</title>
        <authorList>
            <person name="Mitreva M."/>
        </authorList>
    </citation>
    <scope>NUCLEOTIDE SEQUENCE [LARGE SCALE GENOMIC DNA]</scope>
    <source>
        <strain evidence="1 2">OD-Hann</strain>
    </source>
</reference>
<name>A0A0B1TN72_OESDE</name>
<evidence type="ECO:0000313" key="1">
    <source>
        <dbReference type="EMBL" id="KHJ97277.1"/>
    </source>
</evidence>
<dbReference type="OrthoDB" id="10255969at2759"/>
<organism evidence="1 2">
    <name type="scientific">Oesophagostomum dentatum</name>
    <name type="common">Nodular worm</name>
    <dbReference type="NCBI Taxonomy" id="61180"/>
    <lineage>
        <taxon>Eukaryota</taxon>
        <taxon>Metazoa</taxon>
        <taxon>Ecdysozoa</taxon>
        <taxon>Nematoda</taxon>
        <taxon>Chromadorea</taxon>
        <taxon>Rhabditida</taxon>
        <taxon>Rhabditina</taxon>
        <taxon>Rhabditomorpha</taxon>
        <taxon>Strongyloidea</taxon>
        <taxon>Strongylidae</taxon>
        <taxon>Oesophagostomum</taxon>
    </lineage>
</organism>
<accession>A0A0B1TN72</accession>
<dbReference type="Proteomes" id="UP000053660">
    <property type="component" value="Unassembled WGS sequence"/>
</dbReference>
<proteinExistence type="predicted"/>
<protein>
    <submittedName>
        <fullName evidence="1">Uncharacterized protein</fullName>
    </submittedName>
</protein>
<gene>
    <name evidence="1" type="ORF">OESDEN_02744</name>
</gene>
<keyword evidence="2" id="KW-1185">Reference proteome</keyword>
<dbReference type="EMBL" id="KN549481">
    <property type="protein sequence ID" value="KHJ97277.1"/>
    <property type="molecule type" value="Genomic_DNA"/>
</dbReference>
<sequence>MLPRLSCRLNMLIIAGIIGYKQPQLVVDEMLQFLDLEEHCSKKFGSCR</sequence>
<dbReference type="AlphaFoldDB" id="A0A0B1TN72"/>
<evidence type="ECO:0000313" key="2">
    <source>
        <dbReference type="Proteomes" id="UP000053660"/>
    </source>
</evidence>